<dbReference type="InterPro" id="IPR023393">
    <property type="entry name" value="START-like_dom_sf"/>
</dbReference>
<dbReference type="EMBL" id="BAABJM010000006">
    <property type="protein sequence ID" value="GAA5064380.1"/>
    <property type="molecule type" value="Genomic_DNA"/>
</dbReference>
<sequence length="182" mass="20645">MNKHEAIERTTLSLASSYPLNEADDTFLANATCRHVHIVDLPAPVPRVWDALVADDALVSWSPVVTDANWTSPRPFGVGATRNVTYGHVFRVTERLYRWDDDERMSFTVDTASIPGMRRLAEDIRLVDKAGGTRLTWTFAMEGETPLRQFVELVNPVSRFITSTIASGVYARLLRRHDWMVR</sequence>
<dbReference type="Pfam" id="PF10604">
    <property type="entry name" value="Polyketide_cyc2"/>
    <property type="match status" value="1"/>
</dbReference>
<comment type="caution">
    <text evidence="1">The sequence shown here is derived from an EMBL/GenBank/DDBJ whole genome shotgun (WGS) entry which is preliminary data.</text>
</comment>
<evidence type="ECO:0000313" key="2">
    <source>
        <dbReference type="Proteomes" id="UP001500603"/>
    </source>
</evidence>
<dbReference type="RefSeq" id="WP_345498378.1">
    <property type="nucleotide sequence ID" value="NZ_BAABJM010000006.1"/>
</dbReference>
<dbReference type="InterPro" id="IPR019587">
    <property type="entry name" value="Polyketide_cyclase/dehydratase"/>
</dbReference>
<dbReference type="Gene3D" id="3.30.530.20">
    <property type="match status" value="1"/>
</dbReference>
<dbReference type="SUPFAM" id="SSF55961">
    <property type="entry name" value="Bet v1-like"/>
    <property type="match status" value="1"/>
</dbReference>
<dbReference type="Proteomes" id="UP001500603">
    <property type="component" value="Unassembled WGS sequence"/>
</dbReference>
<evidence type="ECO:0008006" key="3">
    <source>
        <dbReference type="Google" id="ProtNLM"/>
    </source>
</evidence>
<organism evidence="1 2">
    <name type="scientific">Nocardia callitridis</name>
    <dbReference type="NCBI Taxonomy" id="648753"/>
    <lineage>
        <taxon>Bacteria</taxon>
        <taxon>Bacillati</taxon>
        <taxon>Actinomycetota</taxon>
        <taxon>Actinomycetes</taxon>
        <taxon>Mycobacteriales</taxon>
        <taxon>Nocardiaceae</taxon>
        <taxon>Nocardia</taxon>
    </lineage>
</organism>
<name>A0ABP9KTS8_9NOCA</name>
<proteinExistence type="predicted"/>
<keyword evidence="2" id="KW-1185">Reference proteome</keyword>
<protein>
    <recommendedName>
        <fullName evidence="3">SRPBCC family protein</fullName>
    </recommendedName>
</protein>
<dbReference type="CDD" id="cd07821">
    <property type="entry name" value="PYR_PYL_RCAR_like"/>
    <property type="match status" value="1"/>
</dbReference>
<accession>A0ABP9KTS8</accession>
<reference evidence="2" key="1">
    <citation type="journal article" date="2019" name="Int. J. Syst. Evol. Microbiol.">
        <title>The Global Catalogue of Microorganisms (GCM) 10K type strain sequencing project: providing services to taxonomists for standard genome sequencing and annotation.</title>
        <authorList>
            <consortium name="The Broad Institute Genomics Platform"/>
            <consortium name="The Broad Institute Genome Sequencing Center for Infectious Disease"/>
            <person name="Wu L."/>
            <person name="Ma J."/>
        </authorList>
    </citation>
    <scope>NUCLEOTIDE SEQUENCE [LARGE SCALE GENOMIC DNA]</scope>
    <source>
        <strain evidence="2">JCM 18298</strain>
    </source>
</reference>
<gene>
    <name evidence="1" type="ORF">GCM10023318_50250</name>
</gene>
<evidence type="ECO:0000313" key="1">
    <source>
        <dbReference type="EMBL" id="GAA5064380.1"/>
    </source>
</evidence>